<feature type="compositionally biased region" description="Acidic residues" evidence="3">
    <location>
        <begin position="83"/>
        <end position="92"/>
    </location>
</feature>
<dbReference type="GO" id="GO:0043328">
    <property type="term" value="P:protein transport to vacuole involved in ubiquitin-dependent protein catabolic process via the multivesicular body sorting pathway"/>
    <property type="evidence" value="ECO:0007669"/>
    <property type="project" value="TreeGrafter"/>
</dbReference>
<evidence type="ECO:0000259" key="4">
    <source>
        <dbReference type="PROSITE" id="PS50002"/>
    </source>
</evidence>
<feature type="compositionally biased region" description="Low complexity" evidence="3">
    <location>
        <begin position="187"/>
        <end position="203"/>
    </location>
</feature>
<feature type="compositionally biased region" description="Polar residues" evidence="3">
    <location>
        <begin position="157"/>
        <end position="176"/>
    </location>
</feature>
<name>A0A2G8L432_STIJA</name>
<dbReference type="OrthoDB" id="10255128at2759"/>
<feature type="region of interest" description="Disordered" evidence="3">
    <location>
        <begin position="721"/>
        <end position="753"/>
    </location>
</feature>
<dbReference type="InterPro" id="IPR036028">
    <property type="entry name" value="SH3-like_dom_sf"/>
</dbReference>
<accession>A0A2G8L432</accession>
<feature type="compositionally biased region" description="Polar residues" evidence="3">
    <location>
        <begin position="59"/>
        <end position="68"/>
    </location>
</feature>
<feature type="region of interest" description="Disordered" evidence="3">
    <location>
        <begin position="355"/>
        <end position="375"/>
    </location>
</feature>
<dbReference type="GO" id="GO:0033565">
    <property type="term" value="C:ESCRT-0 complex"/>
    <property type="evidence" value="ECO:0007669"/>
    <property type="project" value="TreeGrafter"/>
</dbReference>
<comment type="caution">
    <text evidence="5">The sequence shown here is derived from an EMBL/GenBank/DDBJ whole genome shotgun (WGS) entry which is preliminary data.</text>
</comment>
<reference evidence="5 6" key="1">
    <citation type="journal article" date="2017" name="PLoS Biol.">
        <title>The sea cucumber genome provides insights into morphological evolution and visceral regeneration.</title>
        <authorList>
            <person name="Zhang X."/>
            <person name="Sun L."/>
            <person name="Yuan J."/>
            <person name="Sun Y."/>
            <person name="Gao Y."/>
            <person name="Zhang L."/>
            <person name="Li S."/>
            <person name="Dai H."/>
            <person name="Hamel J.F."/>
            <person name="Liu C."/>
            <person name="Yu Y."/>
            <person name="Liu S."/>
            <person name="Lin W."/>
            <person name="Guo K."/>
            <person name="Jin S."/>
            <person name="Xu P."/>
            <person name="Storey K.B."/>
            <person name="Huan P."/>
            <person name="Zhang T."/>
            <person name="Zhou Y."/>
            <person name="Zhang J."/>
            <person name="Lin C."/>
            <person name="Li X."/>
            <person name="Xing L."/>
            <person name="Huo D."/>
            <person name="Sun M."/>
            <person name="Wang L."/>
            <person name="Mercier A."/>
            <person name="Li F."/>
            <person name="Yang H."/>
            <person name="Xiang J."/>
        </authorList>
    </citation>
    <scope>NUCLEOTIDE SEQUENCE [LARGE SCALE GENOMIC DNA]</scope>
    <source>
        <strain evidence="5">Shaxun</strain>
        <tissue evidence="5">Muscle</tissue>
    </source>
</reference>
<dbReference type="AlphaFoldDB" id="A0A2G8L432"/>
<feature type="compositionally biased region" description="Polar residues" evidence="3">
    <location>
        <begin position="740"/>
        <end position="753"/>
    </location>
</feature>
<dbReference type="PROSITE" id="PS50002">
    <property type="entry name" value="SH3"/>
    <property type="match status" value="1"/>
</dbReference>
<feature type="region of interest" description="Disordered" evidence="3">
    <location>
        <begin position="57"/>
        <end position="219"/>
    </location>
</feature>
<keyword evidence="6" id="KW-1185">Reference proteome</keyword>
<feature type="compositionally biased region" description="Polar residues" evidence="3">
    <location>
        <begin position="116"/>
        <end position="135"/>
    </location>
</feature>
<evidence type="ECO:0000256" key="1">
    <source>
        <dbReference type="ARBA" id="ARBA00022443"/>
    </source>
</evidence>
<evidence type="ECO:0000313" key="6">
    <source>
        <dbReference type="Proteomes" id="UP000230750"/>
    </source>
</evidence>
<feature type="compositionally biased region" description="Low complexity" evidence="3">
    <location>
        <begin position="69"/>
        <end position="82"/>
    </location>
</feature>
<feature type="domain" description="SH3" evidence="4">
    <location>
        <begin position="775"/>
        <end position="835"/>
    </location>
</feature>
<organism evidence="5 6">
    <name type="scientific">Stichopus japonicus</name>
    <name type="common">Sea cucumber</name>
    <dbReference type="NCBI Taxonomy" id="307972"/>
    <lineage>
        <taxon>Eukaryota</taxon>
        <taxon>Metazoa</taxon>
        <taxon>Echinodermata</taxon>
        <taxon>Eleutherozoa</taxon>
        <taxon>Echinozoa</taxon>
        <taxon>Holothuroidea</taxon>
        <taxon>Aspidochirotacea</taxon>
        <taxon>Aspidochirotida</taxon>
        <taxon>Stichopodidae</taxon>
        <taxon>Apostichopus</taxon>
    </lineage>
</organism>
<gene>
    <name evidence="5" type="ORF">BSL78_08063</name>
</gene>
<dbReference type="InterPro" id="IPR050670">
    <property type="entry name" value="STAM"/>
</dbReference>
<dbReference type="Gene3D" id="2.30.30.40">
    <property type="entry name" value="SH3 Domains"/>
    <property type="match status" value="1"/>
</dbReference>
<dbReference type="PANTHER" id="PTHR45929:SF3">
    <property type="entry name" value="JAK PATHWAY SIGNAL TRANSDUCTION ADAPTOR MOLECULE"/>
    <property type="match status" value="1"/>
</dbReference>
<feature type="compositionally biased region" description="Basic and acidic residues" evidence="3">
    <location>
        <begin position="308"/>
        <end position="332"/>
    </location>
</feature>
<dbReference type="Proteomes" id="UP000230750">
    <property type="component" value="Unassembled WGS sequence"/>
</dbReference>
<dbReference type="InterPro" id="IPR001452">
    <property type="entry name" value="SH3_domain"/>
</dbReference>
<dbReference type="SUPFAM" id="SSF50044">
    <property type="entry name" value="SH3-domain"/>
    <property type="match status" value="1"/>
</dbReference>
<dbReference type="SMART" id="SM00326">
    <property type="entry name" value="SH3"/>
    <property type="match status" value="1"/>
</dbReference>
<evidence type="ECO:0000256" key="2">
    <source>
        <dbReference type="PROSITE-ProRule" id="PRU00192"/>
    </source>
</evidence>
<feature type="compositionally biased region" description="Low complexity" evidence="3">
    <location>
        <begin position="93"/>
        <end position="115"/>
    </location>
</feature>
<proteinExistence type="predicted"/>
<sequence length="835" mass="93867">MSGASTTLLEASRAAYNDVTKANPDMDVQEWVLSFNLNTFIELPSFEEFIAGSEEYETVQESQKPQKPSGSFFQLSLFGSSSDQDDSSDSESESSSSSDSSSTSRSESDSSAATRVSSLSNVSRKSKKTATNGKSAIQPRDQHNSRPHSNVPHHRQQSNNHIGNADISVQRQTSGQWDRVTEPSARNSTTQSNSSQLSVNQSTPKVSARADETTTSYQGDVTTKSDIQTAYAHTSKSTGFSIDNNTVDVNETSQTSAVVHNRDTNQLQDANQSHDLTFGKVDAISQTINNVTTDNFSNAITSVAGEPSAHDRLQSEYRGDNEQPSIDEKPITDESSVISSSYANLSELRKENDLKSKGMHTHEPGGVETQKGCLDNNGETVFEQDITPVKNTKKSYSSFYKNTQWSPVCPPLTCDKNEQNAINSSESKERKQVKEGDAVIRQRIDVNTTNCHHENLCHFSQEPNHQGPRNNGVNPPTGDFDRRHGHHRCGLSECCQLLEDDDLCVYRAPQTMFSPDKCLARWFLGRYPEYEQLGENMWRRLQKTNPTRYQAALMDAKKLMLFVDTRSSNHPPNIANVDICNSFHTCRRQYDQRHHCGCVYEGPDQEKKGQDASHKKNYQVTQAEDKFCQEVTSRLLRSHQSLHDTKQSRDEDKCGLQGSSEHMCRVAAGLILGKNTHDESERLDSLRCDCREPSQIHDEKQRKDWNVRSCSCHQRREDFTDETYQEEDRTLDSSDESDFSTDVSPSDADNTRITIHVDDRHKADNDAREALKPTDGEFLVKALYKFSPANWDELRLRTGEYLIQIGQDSENGWAMGRTKTKQGLFPASYVKFVKK</sequence>
<evidence type="ECO:0000256" key="3">
    <source>
        <dbReference type="SAM" id="MobiDB-lite"/>
    </source>
</evidence>
<evidence type="ECO:0000313" key="5">
    <source>
        <dbReference type="EMBL" id="PIK55016.1"/>
    </source>
</evidence>
<feature type="region of interest" description="Disordered" evidence="3">
    <location>
        <begin position="305"/>
        <end position="338"/>
    </location>
</feature>
<dbReference type="Pfam" id="PF14604">
    <property type="entry name" value="SH3_9"/>
    <property type="match status" value="1"/>
</dbReference>
<protein>
    <recommendedName>
        <fullName evidence="4">SH3 domain-containing protein</fullName>
    </recommendedName>
</protein>
<feature type="compositionally biased region" description="Basic and acidic residues" evidence="3">
    <location>
        <begin position="355"/>
        <end position="365"/>
    </location>
</feature>
<keyword evidence="1 2" id="KW-0728">SH3 domain</keyword>
<dbReference type="STRING" id="307972.A0A2G8L432"/>
<dbReference type="PANTHER" id="PTHR45929">
    <property type="entry name" value="JAK PATHWAY SIGNAL TRANSDUCTION ADAPTOR MOLECULE"/>
    <property type="match status" value="1"/>
</dbReference>
<dbReference type="EMBL" id="MRZV01000227">
    <property type="protein sequence ID" value="PIK55016.1"/>
    <property type="molecule type" value="Genomic_DNA"/>
</dbReference>